<dbReference type="EMBL" id="JBIUYY010000005">
    <property type="protein sequence ID" value="MFJ2821957.1"/>
    <property type="molecule type" value="Genomic_DNA"/>
</dbReference>
<protein>
    <submittedName>
        <fullName evidence="2">Uncharacterized protein</fullName>
    </submittedName>
</protein>
<name>A0ABW8EFE1_STRT5</name>
<gene>
    <name evidence="2" type="ORF">ACIO7M_12690</name>
</gene>
<accession>A0ABW8EFE1</accession>
<evidence type="ECO:0000313" key="2">
    <source>
        <dbReference type="EMBL" id="MFJ2821957.1"/>
    </source>
</evidence>
<dbReference type="RefSeq" id="WP_402380253.1">
    <property type="nucleotide sequence ID" value="NZ_JBIUYY010000005.1"/>
</dbReference>
<proteinExistence type="predicted"/>
<evidence type="ECO:0000256" key="1">
    <source>
        <dbReference type="SAM" id="MobiDB-lite"/>
    </source>
</evidence>
<keyword evidence="3" id="KW-1185">Reference proteome</keyword>
<feature type="region of interest" description="Disordered" evidence="1">
    <location>
        <begin position="40"/>
        <end position="63"/>
    </location>
</feature>
<sequence length="63" mass="6312">MGTKLRWDLAVDDAEGQALLGLAEDCAATTVVCKPTPQAGAARHGCGAAPRRSGVSGEAGGCW</sequence>
<evidence type="ECO:0000313" key="3">
    <source>
        <dbReference type="Proteomes" id="UP001617351"/>
    </source>
</evidence>
<dbReference type="Proteomes" id="UP001617351">
    <property type="component" value="Unassembled WGS sequence"/>
</dbReference>
<comment type="caution">
    <text evidence="2">The sequence shown here is derived from an EMBL/GenBank/DDBJ whole genome shotgun (WGS) entry which is preliminary data.</text>
</comment>
<reference evidence="2 3" key="1">
    <citation type="submission" date="2024-10" db="EMBL/GenBank/DDBJ databases">
        <title>The Natural Products Discovery Center: Release of the First 8490 Sequenced Strains for Exploring Actinobacteria Biosynthetic Diversity.</title>
        <authorList>
            <person name="Kalkreuter E."/>
            <person name="Kautsar S.A."/>
            <person name="Yang D."/>
            <person name="Bader C.D."/>
            <person name="Teijaro C.N."/>
            <person name="Fluegel L."/>
            <person name="Davis C.M."/>
            <person name="Simpson J.R."/>
            <person name="Lauterbach L."/>
            <person name="Steele A.D."/>
            <person name="Gui C."/>
            <person name="Meng S."/>
            <person name="Li G."/>
            <person name="Viehrig K."/>
            <person name="Ye F."/>
            <person name="Su P."/>
            <person name="Kiefer A.F."/>
            <person name="Nichols A."/>
            <person name="Cepeda A.J."/>
            <person name="Yan W."/>
            <person name="Fan B."/>
            <person name="Jiang Y."/>
            <person name="Adhikari A."/>
            <person name="Zheng C.-J."/>
            <person name="Schuster L."/>
            <person name="Cowan T.M."/>
            <person name="Smanski M.J."/>
            <person name="Chevrette M.G."/>
            <person name="De Carvalho L.P.S."/>
            <person name="Shen B."/>
        </authorList>
    </citation>
    <scope>NUCLEOTIDE SEQUENCE [LARGE SCALE GENOMIC DNA]</scope>
    <source>
        <strain evidence="2 3">NPDC087220</strain>
    </source>
</reference>
<organism evidence="2 3">
    <name type="scientific">Streptomyces toxytricini</name>
    <name type="common">Actinomyces toxytricini</name>
    <dbReference type="NCBI Taxonomy" id="67369"/>
    <lineage>
        <taxon>Bacteria</taxon>
        <taxon>Bacillati</taxon>
        <taxon>Actinomycetota</taxon>
        <taxon>Actinomycetes</taxon>
        <taxon>Kitasatosporales</taxon>
        <taxon>Streptomycetaceae</taxon>
        <taxon>Streptomyces</taxon>
    </lineage>
</organism>